<dbReference type="AlphaFoldDB" id="A0A494XB90"/>
<gene>
    <name evidence="1" type="ORF">D7Z26_23040</name>
</gene>
<evidence type="ECO:0000313" key="1">
    <source>
        <dbReference type="EMBL" id="RKP48097.1"/>
    </source>
</evidence>
<protein>
    <recommendedName>
        <fullName evidence="3">DUF2508 family protein</fullName>
    </recommendedName>
</protein>
<dbReference type="Proteomes" id="UP000282076">
    <property type="component" value="Unassembled WGS sequence"/>
</dbReference>
<evidence type="ECO:0000313" key="2">
    <source>
        <dbReference type="Proteomes" id="UP000282076"/>
    </source>
</evidence>
<proteinExistence type="predicted"/>
<dbReference type="EMBL" id="RBZM01000010">
    <property type="protein sequence ID" value="RKP48097.1"/>
    <property type="molecule type" value="Genomic_DNA"/>
</dbReference>
<sequence>MVVVWNKKRESAPVQSIEQQRLVADIRKAEHERSVAEWRFHYALGEDQVDYAIYCLEAAEKKLSMLHKQAKWHWNNVSVIKESEGAG</sequence>
<accession>A0A494XB90</accession>
<dbReference type="OrthoDB" id="2649829at2"/>
<keyword evidence="2" id="KW-1185">Reference proteome</keyword>
<reference evidence="1 2" key="1">
    <citation type="submission" date="2018-10" db="EMBL/GenBank/DDBJ databases">
        <title>Cohnella sp. M2MS4P-1, whole genome shotgun sequence.</title>
        <authorList>
            <person name="Tuo L."/>
        </authorList>
    </citation>
    <scope>NUCLEOTIDE SEQUENCE [LARGE SCALE GENOMIC DNA]</scope>
    <source>
        <strain evidence="1 2">M2MS4P-1</strain>
    </source>
</reference>
<evidence type="ECO:0008006" key="3">
    <source>
        <dbReference type="Google" id="ProtNLM"/>
    </source>
</evidence>
<name>A0A494XB90_9BACL</name>
<organism evidence="1 2">
    <name type="scientific">Cohnella endophytica</name>
    <dbReference type="NCBI Taxonomy" id="2419778"/>
    <lineage>
        <taxon>Bacteria</taxon>
        <taxon>Bacillati</taxon>
        <taxon>Bacillota</taxon>
        <taxon>Bacilli</taxon>
        <taxon>Bacillales</taxon>
        <taxon>Paenibacillaceae</taxon>
        <taxon>Cohnella</taxon>
    </lineage>
</organism>
<comment type="caution">
    <text evidence="1">The sequence shown here is derived from an EMBL/GenBank/DDBJ whole genome shotgun (WGS) entry which is preliminary data.</text>
</comment>